<sequence length="127" mass="13213">MDGTFQITEWDENAYNDSGDGVKKSHAKIKQQYSGAIIGASELQYLMSYQSATTAVFVGFEVVNGVIDGKSGTITLQHNGKFENGVASSEFSIVTGSGTGELAGVEGNGSFRSGAAGQASYQLTLTA</sequence>
<dbReference type="SUPFAM" id="SSF159238">
    <property type="entry name" value="SO1590-like"/>
    <property type="match status" value="1"/>
</dbReference>
<gene>
    <name evidence="1" type="ORF">HR45_05560</name>
</gene>
<comment type="caution">
    <text evidence="1">The sequence shown here is derived from an EMBL/GenBank/DDBJ whole genome shotgun (WGS) entry which is preliminary data.</text>
</comment>
<organism evidence="1 2">
    <name type="scientific">Shewanella mangrovi</name>
    <dbReference type="NCBI Taxonomy" id="1515746"/>
    <lineage>
        <taxon>Bacteria</taxon>
        <taxon>Pseudomonadati</taxon>
        <taxon>Pseudomonadota</taxon>
        <taxon>Gammaproteobacteria</taxon>
        <taxon>Alteromonadales</taxon>
        <taxon>Shewanellaceae</taxon>
        <taxon>Shewanella</taxon>
    </lineage>
</organism>
<evidence type="ECO:0000313" key="1">
    <source>
        <dbReference type="EMBL" id="KFZ37979.1"/>
    </source>
</evidence>
<reference evidence="1 2" key="1">
    <citation type="submission" date="2014-06" db="EMBL/GenBank/DDBJ databases">
        <title>Shewanella sp. YQH10.</title>
        <authorList>
            <person name="Liu Y."/>
            <person name="Zeng R."/>
        </authorList>
    </citation>
    <scope>NUCLEOTIDE SEQUENCE [LARGE SCALE GENOMIC DNA]</scope>
    <source>
        <strain evidence="1 2">YQH10</strain>
    </source>
</reference>
<protein>
    <recommendedName>
        <fullName evidence="3">DUF3224 domain-containing protein</fullName>
    </recommendedName>
</protein>
<dbReference type="InterPro" id="IPR021607">
    <property type="entry name" value="DUF3224"/>
</dbReference>
<dbReference type="Pfam" id="PF11528">
    <property type="entry name" value="DUF3224"/>
    <property type="match status" value="1"/>
</dbReference>
<evidence type="ECO:0000313" key="2">
    <source>
        <dbReference type="Proteomes" id="UP000029264"/>
    </source>
</evidence>
<dbReference type="AlphaFoldDB" id="A0A094JIV3"/>
<accession>A0A094JIV3</accession>
<proteinExistence type="predicted"/>
<dbReference type="Proteomes" id="UP000029264">
    <property type="component" value="Unassembled WGS sequence"/>
</dbReference>
<dbReference type="eggNOG" id="ENOG50331JQ">
    <property type="taxonomic scope" value="Bacteria"/>
</dbReference>
<dbReference type="OrthoDB" id="69764at2"/>
<evidence type="ECO:0008006" key="3">
    <source>
        <dbReference type="Google" id="ProtNLM"/>
    </source>
</evidence>
<dbReference type="InterPro" id="IPR023159">
    <property type="entry name" value="SO1590-like_sf"/>
</dbReference>
<keyword evidence="2" id="KW-1185">Reference proteome</keyword>
<name>A0A094JIV3_9GAMM</name>
<dbReference type="STRING" id="1515746.HR45_05560"/>
<dbReference type="Gene3D" id="2.40.350.10">
    <property type="entry name" value="SO1590-like"/>
    <property type="match status" value="1"/>
</dbReference>
<dbReference type="RefSeq" id="WP_037440541.1">
    <property type="nucleotide sequence ID" value="NZ_JPEO01000003.1"/>
</dbReference>
<dbReference type="EMBL" id="JPEO01000003">
    <property type="protein sequence ID" value="KFZ37979.1"/>
    <property type="molecule type" value="Genomic_DNA"/>
</dbReference>